<dbReference type="Proteomes" id="UP000035036">
    <property type="component" value="Chromosome"/>
</dbReference>
<sequence length="78" mass="8597">MERGTWTFIIVTLFLGSVTAAAAVPGIMEGFGGIVIAIFLVYCAIIVVAQLFSALFAVQKIIEGYFEKRQVSRRVELR</sequence>
<evidence type="ECO:0000256" key="1">
    <source>
        <dbReference type="SAM" id="Phobius"/>
    </source>
</evidence>
<keyword evidence="1" id="KW-0472">Membrane</keyword>
<keyword evidence="1" id="KW-0812">Transmembrane</keyword>
<organism evidence="2 3">
    <name type="scientific">Geoalkalibacter subterraneus</name>
    <dbReference type="NCBI Taxonomy" id="483547"/>
    <lineage>
        <taxon>Bacteria</taxon>
        <taxon>Pseudomonadati</taxon>
        <taxon>Thermodesulfobacteriota</taxon>
        <taxon>Desulfuromonadia</taxon>
        <taxon>Desulfuromonadales</taxon>
        <taxon>Geoalkalibacteraceae</taxon>
        <taxon>Geoalkalibacter</taxon>
    </lineage>
</organism>
<evidence type="ECO:0000313" key="2">
    <source>
        <dbReference type="EMBL" id="AJF07489.1"/>
    </source>
</evidence>
<dbReference type="AlphaFoldDB" id="A0A0B5FS59"/>
<dbReference type="EMBL" id="CP010311">
    <property type="protein sequence ID" value="AJF07489.1"/>
    <property type="molecule type" value="Genomic_DNA"/>
</dbReference>
<dbReference type="STRING" id="483547.GSUB_14315"/>
<protein>
    <submittedName>
        <fullName evidence="2">Uncharacterized protein</fullName>
    </submittedName>
</protein>
<dbReference type="KEGG" id="gsb:GSUB_14315"/>
<dbReference type="RefSeq" id="WP_040201397.1">
    <property type="nucleotide sequence ID" value="NZ_CP010311.1"/>
</dbReference>
<reference evidence="2 3" key="1">
    <citation type="journal article" date="2015" name="Genome Announc.">
        <title>Genomes of Geoalkalibacter ferrihydriticus Z-0531T and Geoalkalibacter subterraneus Red1T, Two Haloalkaliphilic Metal-Reducing Deltaproteobacteria.</title>
        <authorList>
            <person name="Badalamenti J.P."/>
            <person name="Krajmalnik-Brown R."/>
            <person name="Torres C.I."/>
            <person name="Bond D.R."/>
        </authorList>
    </citation>
    <scope>NUCLEOTIDE SEQUENCE [LARGE SCALE GENOMIC DNA]</scope>
    <source>
        <strain evidence="2 3">Red1</strain>
    </source>
</reference>
<dbReference type="OrthoDB" id="9946194at2"/>
<feature type="transmembrane region" description="Helical" evidence="1">
    <location>
        <begin position="33"/>
        <end position="58"/>
    </location>
</feature>
<keyword evidence="1" id="KW-1133">Transmembrane helix</keyword>
<accession>A0A0B5FS59</accession>
<gene>
    <name evidence="2" type="ORF">GSUB_14315</name>
</gene>
<keyword evidence="3" id="KW-1185">Reference proteome</keyword>
<name>A0A0B5FS59_9BACT</name>
<dbReference type="HOGENOM" id="CLU_2616987_0_0_7"/>
<evidence type="ECO:0000313" key="3">
    <source>
        <dbReference type="Proteomes" id="UP000035036"/>
    </source>
</evidence>
<proteinExistence type="predicted"/>